<organism evidence="2 3">
    <name type="scientific">Halarsenatibacter silvermanii</name>
    <dbReference type="NCBI Taxonomy" id="321763"/>
    <lineage>
        <taxon>Bacteria</taxon>
        <taxon>Bacillati</taxon>
        <taxon>Bacillota</taxon>
        <taxon>Clostridia</taxon>
        <taxon>Halanaerobiales</taxon>
        <taxon>Halarsenatibacteraceae</taxon>
        <taxon>Halarsenatibacter</taxon>
    </lineage>
</organism>
<dbReference type="SUPFAM" id="SSF50341">
    <property type="entry name" value="CheW-like"/>
    <property type="match status" value="1"/>
</dbReference>
<sequence length="168" mass="18704">MVKTNSGSMEDSSTDFEEKQYIVFSAGNQDFGVEIMQTREIINMSELTDMPNSPDFIKGIVNLRGEIVPIVDLEKRLMKNDTSLSADEGRIIVVSINENLVGMQVNQVEGIIRLDTSKIGQAPDITTSVRSNFIKGVGKLEERLLIILDLVNVLTAEEVEQIEELDTE</sequence>
<dbReference type="Proteomes" id="UP000199476">
    <property type="component" value="Unassembled WGS sequence"/>
</dbReference>
<name>A0A1G9LFA7_9FIRM</name>
<gene>
    <name evidence="2" type="ORF">SAMN04488692_10643</name>
</gene>
<dbReference type="GO" id="GO:0005829">
    <property type="term" value="C:cytosol"/>
    <property type="evidence" value="ECO:0007669"/>
    <property type="project" value="TreeGrafter"/>
</dbReference>
<protein>
    <submittedName>
        <fullName evidence="2">Purine-binding chemotaxis protein CheW</fullName>
    </submittedName>
</protein>
<dbReference type="GO" id="GO:0006935">
    <property type="term" value="P:chemotaxis"/>
    <property type="evidence" value="ECO:0007669"/>
    <property type="project" value="InterPro"/>
</dbReference>
<dbReference type="EMBL" id="FNGO01000006">
    <property type="protein sequence ID" value="SDL60566.1"/>
    <property type="molecule type" value="Genomic_DNA"/>
</dbReference>
<keyword evidence="3" id="KW-1185">Reference proteome</keyword>
<dbReference type="PROSITE" id="PS50851">
    <property type="entry name" value="CHEW"/>
    <property type="match status" value="1"/>
</dbReference>
<dbReference type="GO" id="GO:0007165">
    <property type="term" value="P:signal transduction"/>
    <property type="evidence" value="ECO:0007669"/>
    <property type="project" value="InterPro"/>
</dbReference>
<dbReference type="Pfam" id="PF01584">
    <property type="entry name" value="CheW"/>
    <property type="match status" value="1"/>
</dbReference>
<accession>A0A1G9LFA7</accession>
<feature type="domain" description="CheW-like" evidence="1">
    <location>
        <begin position="18"/>
        <end position="159"/>
    </location>
</feature>
<dbReference type="PANTHER" id="PTHR22617">
    <property type="entry name" value="CHEMOTAXIS SENSOR HISTIDINE KINASE-RELATED"/>
    <property type="match status" value="1"/>
</dbReference>
<reference evidence="2 3" key="1">
    <citation type="submission" date="2016-10" db="EMBL/GenBank/DDBJ databases">
        <authorList>
            <person name="de Groot N.N."/>
        </authorList>
    </citation>
    <scope>NUCLEOTIDE SEQUENCE [LARGE SCALE GENOMIC DNA]</scope>
    <source>
        <strain evidence="2 3">SLAS-1</strain>
    </source>
</reference>
<evidence type="ECO:0000313" key="3">
    <source>
        <dbReference type="Proteomes" id="UP000199476"/>
    </source>
</evidence>
<dbReference type="PANTHER" id="PTHR22617:SF23">
    <property type="entry name" value="CHEMOTAXIS PROTEIN CHEW"/>
    <property type="match status" value="1"/>
</dbReference>
<dbReference type="RefSeq" id="WP_234985506.1">
    <property type="nucleotide sequence ID" value="NZ_FNGO01000006.1"/>
</dbReference>
<dbReference type="Gene3D" id="2.40.50.180">
    <property type="entry name" value="CheA-289, Domain 4"/>
    <property type="match status" value="1"/>
</dbReference>
<dbReference type="STRING" id="321763.SAMN04488692_10643"/>
<dbReference type="SMART" id="SM00260">
    <property type="entry name" value="CheW"/>
    <property type="match status" value="1"/>
</dbReference>
<evidence type="ECO:0000259" key="1">
    <source>
        <dbReference type="PROSITE" id="PS50851"/>
    </source>
</evidence>
<dbReference type="InterPro" id="IPR002545">
    <property type="entry name" value="CheW-lke_dom"/>
</dbReference>
<dbReference type="AlphaFoldDB" id="A0A1G9LFA7"/>
<dbReference type="InterPro" id="IPR039315">
    <property type="entry name" value="CheW"/>
</dbReference>
<dbReference type="InterPro" id="IPR036061">
    <property type="entry name" value="CheW-like_dom_sf"/>
</dbReference>
<proteinExistence type="predicted"/>
<evidence type="ECO:0000313" key="2">
    <source>
        <dbReference type="EMBL" id="SDL60566.1"/>
    </source>
</evidence>
<dbReference type="Gene3D" id="2.30.30.40">
    <property type="entry name" value="SH3 Domains"/>
    <property type="match status" value="1"/>
</dbReference>